<dbReference type="EMBL" id="KQ965734">
    <property type="protein sequence ID" value="KXS20938.1"/>
    <property type="molecule type" value="Genomic_DNA"/>
</dbReference>
<gene>
    <name evidence="1" type="ORF">M427DRAFT_51888</name>
</gene>
<name>A0A139AW37_GONPJ</name>
<keyword evidence="2" id="KW-1185">Reference proteome</keyword>
<feature type="non-terminal residue" evidence="1">
    <location>
        <position position="700"/>
    </location>
</feature>
<evidence type="ECO:0000313" key="1">
    <source>
        <dbReference type="EMBL" id="KXS20938.1"/>
    </source>
</evidence>
<organism evidence="1 2">
    <name type="scientific">Gonapodya prolifera (strain JEL478)</name>
    <name type="common">Monoblepharis prolifera</name>
    <dbReference type="NCBI Taxonomy" id="1344416"/>
    <lineage>
        <taxon>Eukaryota</taxon>
        <taxon>Fungi</taxon>
        <taxon>Fungi incertae sedis</taxon>
        <taxon>Chytridiomycota</taxon>
        <taxon>Chytridiomycota incertae sedis</taxon>
        <taxon>Monoblepharidomycetes</taxon>
        <taxon>Monoblepharidales</taxon>
        <taxon>Gonapodyaceae</taxon>
        <taxon>Gonapodya</taxon>
    </lineage>
</organism>
<protein>
    <submittedName>
        <fullName evidence="1">Uncharacterized protein</fullName>
    </submittedName>
</protein>
<sequence length="700" mass="79438">MDLDPSSDRRILGDARNFHNQMQNTVFGMPIERVVRTDGRSSNGDVAMSELNPEAPEFVPASATASLEPHWLLRLPAEIFWHKIVFPFVPPVSLYAHLSRLNRAFRRHLLPFIERVPAYVTVVLTDETDEEFFDPRTKTRRIQDPGFHVPRTPQILSPLEQFHYSAISPAELTRRGFATSAEKRGSSFQTAFPWRFQGGLHRSDRTSAQATPEVSTRLPIAARLSVPLVWRQAPRQNIPVQVYRRIANLPALILDSVESMLRRSVMASWDTLEVRYGEGAHGLSLERIARTLNVHTVIVDMPDTKLKWDGSGVPGCRNLSMEILSMRQLDGLKLEEWVDMDSLTLELDGPHEEDMDVVNLFERLAIAEKDALAEAQHLVEKTEVARRKAPLKELELMPSSRGMLLRADVILKTVQSFQFLVSLKIFDWFLSDEAFDPFAVENDRTLYDLFHALPNHLQHLREFGPVLYIPQNFFINAARPQIEDGTSYPRIKALCVDLPADEESFPPTMREDPPLHNPSFWYTFGSDISSSMPGLETISVSSVELTRILRDLADMVTIPMDDAVHRIVVLIEALVRGLLGLDGYAEPEGTQAHVGKSLPRRRLHTLRHLEFEIGEDVVTSGAYTGQMEQVFNEGALIDVRNRYGLEISVFVAEPEEDDFAEMAWGMDDVEVDSNDGFFEDEDDWMDFLDAAGVYVLDDYT</sequence>
<evidence type="ECO:0000313" key="2">
    <source>
        <dbReference type="Proteomes" id="UP000070544"/>
    </source>
</evidence>
<proteinExistence type="predicted"/>
<dbReference type="Proteomes" id="UP000070544">
    <property type="component" value="Unassembled WGS sequence"/>
</dbReference>
<accession>A0A139AW37</accession>
<reference evidence="1 2" key="1">
    <citation type="journal article" date="2015" name="Genome Biol. Evol.">
        <title>Phylogenomic analyses indicate that early fungi evolved digesting cell walls of algal ancestors of land plants.</title>
        <authorList>
            <person name="Chang Y."/>
            <person name="Wang S."/>
            <person name="Sekimoto S."/>
            <person name="Aerts A.L."/>
            <person name="Choi C."/>
            <person name="Clum A."/>
            <person name="LaButti K.M."/>
            <person name="Lindquist E.A."/>
            <person name="Yee Ngan C."/>
            <person name="Ohm R.A."/>
            <person name="Salamov A.A."/>
            <person name="Grigoriev I.V."/>
            <person name="Spatafora J.W."/>
            <person name="Berbee M.L."/>
        </authorList>
    </citation>
    <scope>NUCLEOTIDE SEQUENCE [LARGE SCALE GENOMIC DNA]</scope>
    <source>
        <strain evidence="1 2">JEL478</strain>
    </source>
</reference>
<dbReference type="AlphaFoldDB" id="A0A139AW37"/>